<comment type="caution">
    <text evidence="1">The sequence shown here is derived from an EMBL/GenBank/DDBJ whole genome shotgun (WGS) entry which is preliminary data.</text>
</comment>
<sequence>MYNSRKKPLEETPVEMTAIWSCTSETCNCWMRDNFALDAEPTCPQCQSEMVRGEKSLAVIVNSSFTHNKEG</sequence>
<dbReference type="Pfam" id="PF14169">
    <property type="entry name" value="YdjO"/>
    <property type="match status" value="1"/>
</dbReference>
<evidence type="ECO:0000313" key="2">
    <source>
        <dbReference type="Proteomes" id="UP001597541"/>
    </source>
</evidence>
<evidence type="ECO:0000313" key="1">
    <source>
        <dbReference type="EMBL" id="MFD2613924.1"/>
    </source>
</evidence>
<accession>A0ABW5PHC7</accession>
<dbReference type="Proteomes" id="UP001597541">
    <property type="component" value="Unassembled WGS sequence"/>
</dbReference>
<name>A0ABW5PHC7_9BACL</name>
<organism evidence="1 2">
    <name type="scientific">Paenibacillus gansuensis</name>
    <dbReference type="NCBI Taxonomy" id="306542"/>
    <lineage>
        <taxon>Bacteria</taxon>
        <taxon>Bacillati</taxon>
        <taxon>Bacillota</taxon>
        <taxon>Bacilli</taxon>
        <taxon>Bacillales</taxon>
        <taxon>Paenibacillaceae</taxon>
        <taxon>Paenibacillus</taxon>
    </lineage>
</organism>
<dbReference type="EMBL" id="JBHUME010000009">
    <property type="protein sequence ID" value="MFD2613924.1"/>
    <property type="molecule type" value="Genomic_DNA"/>
</dbReference>
<reference evidence="2" key="1">
    <citation type="journal article" date="2019" name="Int. J. Syst. Evol. Microbiol.">
        <title>The Global Catalogue of Microorganisms (GCM) 10K type strain sequencing project: providing services to taxonomists for standard genome sequencing and annotation.</title>
        <authorList>
            <consortium name="The Broad Institute Genomics Platform"/>
            <consortium name="The Broad Institute Genome Sequencing Center for Infectious Disease"/>
            <person name="Wu L."/>
            <person name="Ma J."/>
        </authorList>
    </citation>
    <scope>NUCLEOTIDE SEQUENCE [LARGE SCALE GENOMIC DNA]</scope>
    <source>
        <strain evidence="2">KCTC 3950</strain>
    </source>
</reference>
<proteinExistence type="predicted"/>
<keyword evidence="2" id="KW-1185">Reference proteome</keyword>
<protein>
    <submittedName>
        <fullName evidence="1">Cold-shock protein</fullName>
    </submittedName>
</protein>
<dbReference type="RefSeq" id="WP_377604219.1">
    <property type="nucleotide sequence ID" value="NZ_JBHUME010000009.1"/>
</dbReference>
<gene>
    <name evidence="1" type="ORF">ACFSUF_16030</name>
</gene>
<dbReference type="InterPro" id="IPR025916">
    <property type="entry name" value="YdjO"/>
</dbReference>